<feature type="region of interest" description="Disordered" evidence="1">
    <location>
        <begin position="26"/>
        <end position="53"/>
    </location>
</feature>
<feature type="compositionally biased region" description="Low complexity" evidence="1">
    <location>
        <begin position="41"/>
        <end position="53"/>
    </location>
</feature>
<evidence type="ECO:0000313" key="4">
    <source>
        <dbReference type="Proteomes" id="UP000646244"/>
    </source>
</evidence>
<gene>
    <name evidence="3" type="ORF">GCM10010507_20520</name>
</gene>
<comment type="caution">
    <text evidence="3">The sequence shown here is derived from an EMBL/GenBank/DDBJ whole genome shotgun (WGS) entry which is preliminary data.</text>
</comment>
<dbReference type="AlphaFoldDB" id="A0A918WHU4"/>
<evidence type="ECO:0000313" key="3">
    <source>
        <dbReference type="EMBL" id="GHC45205.1"/>
    </source>
</evidence>
<sequence>MRRTTVRRTAVAATAVSLALLVSACGSKKEDSSAKDEPKAKASSGAPAAPGGKALSKAELDKLVLTQADLQGHKVAEATEADLAATKGVSSDKAECKPLVDAMMMHGAGTPAATATRKIVGIPQAPAADASAEEKMKAGLGALGATVTADTLGSHDGQGATEAVAGLKKAGTDCAGGFTLTAGGEKTKITKVESASYTAGDEAVAFTLTVDLEGQAGTAHMVAVRKSTTVATFYAQSLAGKAEQPKAVIDAQVKKLG</sequence>
<feature type="compositionally biased region" description="Basic and acidic residues" evidence="1">
    <location>
        <begin position="27"/>
        <end position="40"/>
    </location>
</feature>
<dbReference type="Proteomes" id="UP000646244">
    <property type="component" value="Unassembled WGS sequence"/>
</dbReference>
<accession>A0A918WHU4</accession>
<dbReference type="RefSeq" id="WP_190109364.1">
    <property type="nucleotide sequence ID" value="NZ_BMVB01000005.1"/>
</dbReference>
<feature type="chain" id="PRO_5038602721" evidence="2">
    <location>
        <begin position="25"/>
        <end position="257"/>
    </location>
</feature>
<reference evidence="3" key="1">
    <citation type="journal article" date="2014" name="Int. J. Syst. Evol. Microbiol.">
        <title>Complete genome sequence of Corynebacterium casei LMG S-19264T (=DSM 44701T), isolated from a smear-ripened cheese.</title>
        <authorList>
            <consortium name="US DOE Joint Genome Institute (JGI-PGF)"/>
            <person name="Walter F."/>
            <person name="Albersmeier A."/>
            <person name="Kalinowski J."/>
            <person name="Ruckert C."/>
        </authorList>
    </citation>
    <scope>NUCLEOTIDE SEQUENCE</scope>
    <source>
        <strain evidence="3">JCM 4633</strain>
    </source>
</reference>
<evidence type="ECO:0000256" key="2">
    <source>
        <dbReference type="SAM" id="SignalP"/>
    </source>
</evidence>
<name>A0A918WHU4_STRCJ</name>
<protein>
    <submittedName>
        <fullName evidence="3">Lipoprotein</fullName>
    </submittedName>
</protein>
<dbReference type="EMBL" id="BMVB01000005">
    <property type="protein sequence ID" value="GHC45205.1"/>
    <property type="molecule type" value="Genomic_DNA"/>
</dbReference>
<proteinExistence type="predicted"/>
<keyword evidence="3" id="KW-0449">Lipoprotein</keyword>
<reference evidence="3" key="2">
    <citation type="submission" date="2020-09" db="EMBL/GenBank/DDBJ databases">
        <authorList>
            <person name="Sun Q."/>
            <person name="Ohkuma M."/>
        </authorList>
    </citation>
    <scope>NUCLEOTIDE SEQUENCE</scope>
    <source>
        <strain evidence="3">JCM 4633</strain>
    </source>
</reference>
<dbReference type="PROSITE" id="PS51257">
    <property type="entry name" value="PROKAR_LIPOPROTEIN"/>
    <property type="match status" value="1"/>
</dbReference>
<organism evidence="3 4">
    <name type="scientific">Streptomyces cinnamoneus</name>
    <name type="common">Streptoverticillium cinnamoneum</name>
    <dbReference type="NCBI Taxonomy" id="53446"/>
    <lineage>
        <taxon>Bacteria</taxon>
        <taxon>Bacillati</taxon>
        <taxon>Actinomycetota</taxon>
        <taxon>Actinomycetes</taxon>
        <taxon>Kitasatosporales</taxon>
        <taxon>Streptomycetaceae</taxon>
        <taxon>Streptomyces</taxon>
        <taxon>Streptomyces cinnamoneus group</taxon>
    </lineage>
</organism>
<feature type="signal peptide" evidence="2">
    <location>
        <begin position="1"/>
        <end position="24"/>
    </location>
</feature>
<evidence type="ECO:0000256" key="1">
    <source>
        <dbReference type="SAM" id="MobiDB-lite"/>
    </source>
</evidence>
<keyword evidence="2" id="KW-0732">Signal</keyword>